<gene>
    <name evidence="8" type="ORF">Q4Q35_15465</name>
</gene>
<keyword evidence="4 6" id="KW-1133">Transmembrane helix</keyword>
<comment type="caution">
    <text evidence="8">The sequence shown here is derived from an EMBL/GenBank/DDBJ whole genome shotgun (WGS) entry which is preliminary data.</text>
</comment>
<evidence type="ECO:0000256" key="5">
    <source>
        <dbReference type="ARBA" id="ARBA00023136"/>
    </source>
</evidence>
<evidence type="ECO:0000313" key="8">
    <source>
        <dbReference type="EMBL" id="MDO5971206.1"/>
    </source>
</evidence>
<sequence>MFEEFEEENKIEIAQKRYRVLAFLIDFFVFWLIGMVLGMFFGTPNEDELGFSLNGMPALVLFLCGFFLWPISEGVFGQTLGKRLMKIKVVSNSNAQINMGQALVRFFFGFIDYIFLIGLIIASTDKNNRRIGDMVANTLVCKKNN</sequence>
<evidence type="ECO:0000256" key="4">
    <source>
        <dbReference type="ARBA" id="ARBA00022989"/>
    </source>
</evidence>
<proteinExistence type="predicted"/>
<evidence type="ECO:0000259" key="7">
    <source>
        <dbReference type="Pfam" id="PF06271"/>
    </source>
</evidence>
<protein>
    <submittedName>
        <fullName evidence="8">RDD family protein</fullName>
    </submittedName>
</protein>
<evidence type="ECO:0000256" key="3">
    <source>
        <dbReference type="ARBA" id="ARBA00022692"/>
    </source>
</evidence>
<keyword evidence="2" id="KW-1003">Cell membrane</keyword>
<dbReference type="PANTHER" id="PTHR36115">
    <property type="entry name" value="PROLINE-RICH ANTIGEN HOMOLOG-RELATED"/>
    <property type="match status" value="1"/>
</dbReference>
<feature type="transmembrane region" description="Helical" evidence="6">
    <location>
        <begin position="102"/>
        <end position="122"/>
    </location>
</feature>
<dbReference type="InterPro" id="IPR051791">
    <property type="entry name" value="Pra-immunoreactive"/>
</dbReference>
<keyword evidence="5 6" id="KW-0472">Membrane</keyword>
<organism evidence="8 9">
    <name type="scientific">Flavivirga aquimarina</name>
    <dbReference type="NCBI Taxonomy" id="2027862"/>
    <lineage>
        <taxon>Bacteria</taxon>
        <taxon>Pseudomonadati</taxon>
        <taxon>Bacteroidota</taxon>
        <taxon>Flavobacteriia</taxon>
        <taxon>Flavobacteriales</taxon>
        <taxon>Flavobacteriaceae</taxon>
        <taxon>Flavivirga</taxon>
    </lineage>
</organism>
<reference evidence="8" key="1">
    <citation type="submission" date="2023-07" db="EMBL/GenBank/DDBJ databases">
        <title>Two novel species in the genus Flavivirga.</title>
        <authorList>
            <person name="Kwon K."/>
        </authorList>
    </citation>
    <scope>NUCLEOTIDE SEQUENCE</scope>
    <source>
        <strain evidence="8">KCTC 52353</strain>
    </source>
</reference>
<feature type="transmembrane region" description="Helical" evidence="6">
    <location>
        <begin position="20"/>
        <end position="40"/>
    </location>
</feature>
<feature type="transmembrane region" description="Helical" evidence="6">
    <location>
        <begin position="60"/>
        <end position="81"/>
    </location>
</feature>
<name>A0ABT8WDN7_9FLAO</name>
<feature type="domain" description="RDD" evidence="7">
    <location>
        <begin position="17"/>
        <end position="137"/>
    </location>
</feature>
<evidence type="ECO:0000256" key="2">
    <source>
        <dbReference type="ARBA" id="ARBA00022475"/>
    </source>
</evidence>
<evidence type="ECO:0000256" key="6">
    <source>
        <dbReference type="SAM" id="Phobius"/>
    </source>
</evidence>
<dbReference type="RefSeq" id="WP_303278910.1">
    <property type="nucleotide sequence ID" value="NZ_JAUOEK010000142.1"/>
</dbReference>
<dbReference type="Pfam" id="PF06271">
    <property type="entry name" value="RDD"/>
    <property type="match status" value="1"/>
</dbReference>
<keyword evidence="3 6" id="KW-0812">Transmembrane</keyword>
<dbReference type="EMBL" id="JAUOEK010000142">
    <property type="protein sequence ID" value="MDO5971206.1"/>
    <property type="molecule type" value="Genomic_DNA"/>
</dbReference>
<evidence type="ECO:0000313" key="9">
    <source>
        <dbReference type="Proteomes" id="UP001176883"/>
    </source>
</evidence>
<dbReference type="Proteomes" id="UP001176883">
    <property type="component" value="Unassembled WGS sequence"/>
</dbReference>
<comment type="subcellular location">
    <subcellularLocation>
        <location evidence="1">Cell membrane</location>
        <topology evidence="1">Multi-pass membrane protein</topology>
    </subcellularLocation>
</comment>
<accession>A0ABT8WDN7</accession>
<evidence type="ECO:0000256" key="1">
    <source>
        <dbReference type="ARBA" id="ARBA00004651"/>
    </source>
</evidence>
<dbReference type="InterPro" id="IPR010432">
    <property type="entry name" value="RDD"/>
</dbReference>
<keyword evidence="9" id="KW-1185">Reference proteome</keyword>